<organism evidence="1 2">
    <name type="scientific">Trifolium medium</name>
    <dbReference type="NCBI Taxonomy" id="97028"/>
    <lineage>
        <taxon>Eukaryota</taxon>
        <taxon>Viridiplantae</taxon>
        <taxon>Streptophyta</taxon>
        <taxon>Embryophyta</taxon>
        <taxon>Tracheophyta</taxon>
        <taxon>Spermatophyta</taxon>
        <taxon>Magnoliopsida</taxon>
        <taxon>eudicotyledons</taxon>
        <taxon>Gunneridae</taxon>
        <taxon>Pentapetalae</taxon>
        <taxon>rosids</taxon>
        <taxon>fabids</taxon>
        <taxon>Fabales</taxon>
        <taxon>Fabaceae</taxon>
        <taxon>Papilionoideae</taxon>
        <taxon>50 kb inversion clade</taxon>
        <taxon>NPAAA clade</taxon>
        <taxon>Hologalegina</taxon>
        <taxon>IRL clade</taxon>
        <taxon>Trifolieae</taxon>
        <taxon>Trifolium</taxon>
    </lineage>
</organism>
<sequence length="26" mass="2698">GSAMSPSADVLQSGQDFTEACQKRIA</sequence>
<comment type="caution">
    <text evidence="1">The sequence shown here is derived from an EMBL/GenBank/DDBJ whole genome shotgun (WGS) entry which is preliminary data.</text>
</comment>
<evidence type="ECO:0000313" key="2">
    <source>
        <dbReference type="Proteomes" id="UP000265520"/>
    </source>
</evidence>
<protein>
    <submittedName>
        <fullName evidence="1">Uncharacterized protein</fullName>
    </submittedName>
</protein>
<dbReference type="AlphaFoldDB" id="A0A392V9V4"/>
<feature type="non-terminal residue" evidence="1">
    <location>
        <position position="1"/>
    </location>
</feature>
<keyword evidence="2" id="KW-1185">Reference proteome</keyword>
<reference evidence="1 2" key="1">
    <citation type="journal article" date="2018" name="Front. Plant Sci.">
        <title>Red Clover (Trifolium pratense) and Zigzag Clover (T. medium) - A Picture of Genomic Similarities and Differences.</title>
        <authorList>
            <person name="Dluhosova J."/>
            <person name="Istvanek J."/>
            <person name="Nedelnik J."/>
            <person name="Repkova J."/>
        </authorList>
    </citation>
    <scope>NUCLEOTIDE SEQUENCE [LARGE SCALE GENOMIC DNA]</scope>
    <source>
        <strain evidence="2">cv. 10/8</strain>
        <tissue evidence="1">Leaf</tissue>
    </source>
</reference>
<dbReference type="Proteomes" id="UP000265520">
    <property type="component" value="Unassembled WGS sequence"/>
</dbReference>
<name>A0A392V9V4_9FABA</name>
<evidence type="ECO:0000313" key="1">
    <source>
        <dbReference type="EMBL" id="MCI83240.1"/>
    </source>
</evidence>
<dbReference type="EMBL" id="LXQA011062472">
    <property type="protein sequence ID" value="MCI83240.1"/>
    <property type="molecule type" value="Genomic_DNA"/>
</dbReference>
<accession>A0A392V9V4</accession>
<proteinExistence type="predicted"/>